<dbReference type="EMBL" id="VYQF01000001">
    <property type="protein sequence ID" value="KAA9040839.1"/>
    <property type="molecule type" value="Genomic_DNA"/>
</dbReference>
<dbReference type="PANTHER" id="PTHR42933">
    <property type="entry name" value="SLR6095 PROTEIN"/>
    <property type="match status" value="1"/>
</dbReference>
<evidence type="ECO:0000256" key="7">
    <source>
        <dbReference type="ARBA" id="ARBA00047942"/>
    </source>
</evidence>
<keyword evidence="11" id="KW-1185">Reference proteome</keyword>
<evidence type="ECO:0000256" key="3">
    <source>
        <dbReference type="ARBA" id="ARBA00022603"/>
    </source>
</evidence>
<evidence type="ECO:0000313" key="10">
    <source>
        <dbReference type="EMBL" id="KAA9040839.1"/>
    </source>
</evidence>
<keyword evidence="3 10" id="KW-0489">Methyltransferase</keyword>
<evidence type="ECO:0000259" key="8">
    <source>
        <dbReference type="Pfam" id="PF02384"/>
    </source>
</evidence>
<sequence length="479" mass="55309">MSNLTSTIKSIQDIMRKDAGVDGDAQRISQLGWMLFLKIFDEKENDWEITNENYKSPIRKDLRWRNWAADAEGMTGDDLLGFVNNTLFPTLKSMTLRNNKDAARMVRDVFEDSYNYMKSGTLLRQVVNKINTDILLTSQADRHAFNDIYEQILKDLQSAGNAGEFYTPRAVTQFVVEMINPKLGETVLDPACGTAGFLVNTIDHILKNQKVKTLEQRDTLQNSIRGVEKKPLPHMLATTNMILHGIEVPTVDHDNLLSRSWVEWTEKNRVNVIVTNPPFGGMEEDGIENNFPSQFRTRETANLFMALVIHLLKDGGRCGLVLPDGFLFGEGVATRIKENLLEKCNLHTIVRLPNGVFAPYTGIKTNLLFFTKGRPTKEVWYFEHPYPDGVKNYNKTKPINIKEFDLERKWWKEREENEYAWRVSVEELKKRDYNFDIKNPHAAEEEQKYKSSELIDLLEKSFIKNNQLLKQLKEELVII</sequence>
<comment type="similarity">
    <text evidence="1">Belongs to the N(4)/N(6)-methyltransferase family.</text>
</comment>
<evidence type="ECO:0000256" key="4">
    <source>
        <dbReference type="ARBA" id="ARBA00022679"/>
    </source>
</evidence>
<reference evidence="10 11" key="1">
    <citation type="submission" date="2019-09" db="EMBL/GenBank/DDBJ databases">
        <title>Draft genome sequence of Ginsengibacter sp. BR5-29.</title>
        <authorList>
            <person name="Im W.-T."/>
        </authorList>
    </citation>
    <scope>NUCLEOTIDE SEQUENCE [LARGE SCALE GENOMIC DNA]</scope>
    <source>
        <strain evidence="10 11">BR5-29</strain>
    </source>
</reference>
<dbReference type="InterPro" id="IPR002052">
    <property type="entry name" value="DNA_methylase_N6_adenine_CS"/>
</dbReference>
<dbReference type="PROSITE" id="PS00092">
    <property type="entry name" value="N6_MTASE"/>
    <property type="match status" value="1"/>
</dbReference>
<protein>
    <recommendedName>
        <fullName evidence="2">site-specific DNA-methyltransferase (adenine-specific)</fullName>
        <ecNumber evidence="2">2.1.1.72</ecNumber>
    </recommendedName>
</protein>
<dbReference type="PRINTS" id="PR00507">
    <property type="entry name" value="N12N6MTFRASE"/>
</dbReference>
<dbReference type="GO" id="GO:0008170">
    <property type="term" value="F:N-methyltransferase activity"/>
    <property type="evidence" value="ECO:0007669"/>
    <property type="project" value="InterPro"/>
</dbReference>
<dbReference type="RefSeq" id="WP_150412927.1">
    <property type="nucleotide sequence ID" value="NZ_VYQF01000001.1"/>
</dbReference>
<keyword evidence="6" id="KW-0680">Restriction system</keyword>
<evidence type="ECO:0000313" key="11">
    <source>
        <dbReference type="Proteomes" id="UP000326903"/>
    </source>
</evidence>
<dbReference type="Proteomes" id="UP000326903">
    <property type="component" value="Unassembled WGS sequence"/>
</dbReference>
<dbReference type="GO" id="GO:0032259">
    <property type="term" value="P:methylation"/>
    <property type="evidence" value="ECO:0007669"/>
    <property type="project" value="UniProtKB-KW"/>
</dbReference>
<dbReference type="AlphaFoldDB" id="A0A5J5III3"/>
<dbReference type="InterPro" id="IPR038333">
    <property type="entry name" value="T1MK-like_N_sf"/>
</dbReference>
<evidence type="ECO:0000256" key="1">
    <source>
        <dbReference type="ARBA" id="ARBA00006594"/>
    </source>
</evidence>
<proteinExistence type="inferred from homology"/>
<dbReference type="EC" id="2.1.1.72" evidence="2"/>
<dbReference type="InterPro" id="IPR051537">
    <property type="entry name" value="DNA_Adenine_Mtase"/>
</dbReference>
<comment type="catalytic activity">
    <reaction evidence="7">
        <text>a 2'-deoxyadenosine in DNA + S-adenosyl-L-methionine = an N(6)-methyl-2'-deoxyadenosine in DNA + S-adenosyl-L-homocysteine + H(+)</text>
        <dbReference type="Rhea" id="RHEA:15197"/>
        <dbReference type="Rhea" id="RHEA-COMP:12418"/>
        <dbReference type="Rhea" id="RHEA-COMP:12419"/>
        <dbReference type="ChEBI" id="CHEBI:15378"/>
        <dbReference type="ChEBI" id="CHEBI:57856"/>
        <dbReference type="ChEBI" id="CHEBI:59789"/>
        <dbReference type="ChEBI" id="CHEBI:90615"/>
        <dbReference type="ChEBI" id="CHEBI:90616"/>
        <dbReference type="EC" id="2.1.1.72"/>
    </reaction>
</comment>
<evidence type="ECO:0000259" key="9">
    <source>
        <dbReference type="Pfam" id="PF12161"/>
    </source>
</evidence>
<evidence type="ECO:0000256" key="5">
    <source>
        <dbReference type="ARBA" id="ARBA00022691"/>
    </source>
</evidence>
<keyword evidence="4" id="KW-0808">Transferase</keyword>
<feature type="domain" description="DNA methylase adenine-specific" evidence="8">
    <location>
        <begin position="141"/>
        <end position="448"/>
    </location>
</feature>
<feature type="domain" description="N6 adenine-specific DNA methyltransferase N-terminal" evidence="9">
    <location>
        <begin position="4"/>
        <end position="130"/>
    </location>
</feature>
<dbReference type="GO" id="GO:0003677">
    <property type="term" value="F:DNA binding"/>
    <property type="evidence" value="ECO:0007669"/>
    <property type="project" value="InterPro"/>
</dbReference>
<organism evidence="10 11">
    <name type="scientific">Ginsengibacter hankyongi</name>
    <dbReference type="NCBI Taxonomy" id="2607284"/>
    <lineage>
        <taxon>Bacteria</taxon>
        <taxon>Pseudomonadati</taxon>
        <taxon>Bacteroidota</taxon>
        <taxon>Chitinophagia</taxon>
        <taxon>Chitinophagales</taxon>
        <taxon>Chitinophagaceae</taxon>
        <taxon>Ginsengibacter</taxon>
    </lineage>
</organism>
<dbReference type="InterPro" id="IPR022749">
    <property type="entry name" value="D12N6_MeTrfase_N"/>
</dbReference>
<dbReference type="Gene3D" id="1.20.1260.30">
    <property type="match status" value="1"/>
</dbReference>
<evidence type="ECO:0000256" key="2">
    <source>
        <dbReference type="ARBA" id="ARBA00011900"/>
    </source>
</evidence>
<dbReference type="GO" id="GO:0009307">
    <property type="term" value="P:DNA restriction-modification system"/>
    <property type="evidence" value="ECO:0007669"/>
    <property type="project" value="UniProtKB-KW"/>
</dbReference>
<dbReference type="GO" id="GO:0009007">
    <property type="term" value="F:site-specific DNA-methyltransferase (adenine-specific) activity"/>
    <property type="evidence" value="ECO:0007669"/>
    <property type="project" value="UniProtKB-EC"/>
</dbReference>
<dbReference type="Pfam" id="PF12161">
    <property type="entry name" value="HsdM_N"/>
    <property type="match status" value="1"/>
</dbReference>
<comment type="caution">
    <text evidence="10">The sequence shown here is derived from an EMBL/GenBank/DDBJ whole genome shotgun (WGS) entry which is preliminary data.</text>
</comment>
<dbReference type="SUPFAM" id="SSF53335">
    <property type="entry name" value="S-adenosyl-L-methionine-dependent methyltransferases"/>
    <property type="match status" value="1"/>
</dbReference>
<dbReference type="InterPro" id="IPR003356">
    <property type="entry name" value="DNA_methylase_A-5"/>
</dbReference>
<accession>A0A5J5III3</accession>
<keyword evidence="5" id="KW-0949">S-adenosyl-L-methionine</keyword>
<name>A0A5J5III3_9BACT</name>
<dbReference type="InterPro" id="IPR029063">
    <property type="entry name" value="SAM-dependent_MTases_sf"/>
</dbReference>
<dbReference type="PANTHER" id="PTHR42933:SF4">
    <property type="entry name" value="TYPE I RESTRICTION ENZYME ECOKI METHYLASE SUBUNIT"/>
    <property type="match status" value="1"/>
</dbReference>
<dbReference type="Pfam" id="PF02384">
    <property type="entry name" value="N6_Mtase"/>
    <property type="match status" value="1"/>
</dbReference>
<gene>
    <name evidence="10" type="ORF">FW778_02010</name>
</gene>
<dbReference type="Gene3D" id="3.40.50.150">
    <property type="entry name" value="Vaccinia Virus protein VP39"/>
    <property type="match status" value="1"/>
</dbReference>
<evidence type="ECO:0000256" key="6">
    <source>
        <dbReference type="ARBA" id="ARBA00022747"/>
    </source>
</evidence>